<protein>
    <recommendedName>
        <fullName evidence="1">non-specific serine/threonine protein kinase</fullName>
        <ecNumber evidence="1">2.7.11.1</ecNumber>
    </recommendedName>
</protein>
<dbReference type="AlphaFoldDB" id="A0A6A6C9G9"/>
<evidence type="ECO:0000259" key="6">
    <source>
        <dbReference type="PROSITE" id="PS50011"/>
    </source>
</evidence>
<evidence type="ECO:0000256" key="5">
    <source>
        <dbReference type="ARBA" id="ARBA00022840"/>
    </source>
</evidence>
<dbReference type="EC" id="2.7.11.1" evidence="1"/>
<dbReference type="InterPro" id="IPR011009">
    <property type="entry name" value="Kinase-like_dom_sf"/>
</dbReference>
<gene>
    <name evidence="7" type="ORF">M409DRAFT_25966</name>
</gene>
<dbReference type="GO" id="GO:0005524">
    <property type="term" value="F:ATP binding"/>
    <property type="evidence" value="ECO:0007669"/>
    <property type="project" value="UniProtKB-KW"/>
</dbReference>
<dbReference type="InterPro" id="IPR008271">
    <property type="entry name" value="Ser/Thr_kinase_AS"/>
</dbReference>
<dbReference type="Pfam" id="PF00069">
    <property type="entry name" value="Pkinase"/>
    <property type="match status" value="1"/>
</dbReference>
<dbReference type="RefSeq" id="XP_033664673.1">
    <property type="nucleotide sequence ID" value="XM_033807896.1"/>
</dbReference>
<dbReference type="GeneID" id="54561168"/>
<evidence type="ECO:0000256" key="2">
    <source>
        <dbReference type="ARBA" id="ARBA00022679"/>
    </source>
</evidence>
<dbReference type="InterPro" id="IPR000719">
    <property type="entry name" value="Prot_kinase_dom"/>
</dbReference>
<feature type="domain" description="Protein kinase" evidence="6">
    <location>
        <begin position="197"/>
        <end position="530"/>
    </location>
</feature>
<evidence type="ECO:0000313" key="8">
    <source>
        <dbReference type="Proteomes" id="UP000799537"/>
    </source>
</evidence>
<dbReference type="PROSITE" id="PS00108">
    <property type="entry name" value="PROTEIN_KINASE_ST"/>
    <property type="match status" value="1"/>
</dbReference>
<dbReference type="OrthoDB" id="310217at2759"/>
<dbReference type="Proteomes" id="UP000799537">
    <property type="component" value="Unassembled WGS sequence"/>
</dbReference>
<sequence>MVNRNLTRQLFVDYECRSRGKTPAVQRQILREWNGKTAAQKDRLVKCLRLVLDSDTVAEVHQFHAEQKRQFANNHTNTNQTYQGYFDAHSKAIEAQEQHCRAIDEVIAANERLYLEQGLQHGDAQSLAYTFRSIYGAKSLERPRVGPKIEQLEQRMDRMRVPRDAAGIRKMPVIWLSKHRYARKVRERVATATNTSALGIQTPHQGGTWTAWRCFQGGMAVTNLWIQFDANNTVIDSAVRKDAFYDNDWFDVRSWAGQVNNEGNRVPLELACHGEMDKVTSTVVQPYRPLDAQAIQNFVRKTTRSYRLYTAYCEHHDLHEIIQDYSQRGQPIPEPFIWSVAETLMECALVMERGHANERFRGSVANWQEIVHRDLKPGNIFMTAPNPYHFPEYPQARVGDWGLAIRTSRDDPNNPHWYQGPGTPGYRAPEHDGFVSAQTLRPLGGKMLACTNVWGIGIILYCLITTQVDPDQPGWLGDPQDETMYYPANNDKYKFYSQELIEVLMACLTIDESVRAGPAQLLRQIRNTLLRRGQNTHMGMMDGTASEVLQAINALTFTPDQYALGMVQANLPAQHT</sequence>
<dbReference type="SUPFAM" id="SSF56112">
    <property type="entry name" value="Protein kinase-like (PK-like)"/>
    <property type="match status" value="1"/>
</dbReference>
<evidence type="ECO:0000256" key="4">
    <source>
        <dbReference type="ARBA" id="ARBA00022777"/>
    </source>
</evidence>
<evidence type="ECO:0000313" key="7">
    <source>
        <dbReference type="EMBL" id="KAF2163784.1"/>
    </source>
</evidence>
<dbReference type="Gene3D" id="1.10.510.10">
    <property type="entry name" value="Transferase(Phosphotransferase) domain 1"/>
    <property type="match status" value="1"/>
</dbReference>
<dbReference type="PANTHER" id="PTHR43671">
    <property type="entry name" value="SERINE/THREONINE-PROTEIN KINASE NEK"/>
    <property type="match status" value="1"/>
</dbReference>
<dbReference type="PANTHER" id="PTHR43671:SF13">
    <property type="entry name" value="SERINE_THREONINE-PROTEIN KINASE NEK2"/>
    <property type="match status" value="1"/>
</dbReference>
<reference evidence="7" key="1">
    <citation type="journal article" date="2020" name="Stud. Mycol.">
        <title>101 Dothideomycetes genomes: a test case for predicting lifestyles and emergence of pathogens.</title>
        <authorList>
            <person name="Haridas S."/>
            <person name="Albert R."/>
            <person name="Binder M."/>
            <person name="Bloem J."/>
            <person name="Labutti K."/>
            <person name="Salamov A."/>
            <person name="Andreopoulos B."/>
            <person name="Baker S."/>
            <person name="Barry K."/>
            <person name="Bills G."/>
            <person name="Bluhm B."/>
            <person name="Cannon C."/>
            <person name="Castanera R."/>
            <person name="Culley D."/>
            <person name="Daum C."/>
            <person name="Ezra D."/>
            <person name="Gonzalez J."/>
            <person name="Henrissat B."/>
            <person name="Kuo A."/>
            <person name="Liang C."/>
            <person name="Lipzen A."/>
            <person name="Lutzoni F."/>
            <person name="Magnuson J."/>
            <person name="Mondo S."/>
            <person name="Nolan M."/>
            <person name="Ohm R."/>
            <person name="Pangilinan J."/>
            <person name="Park H.-J."/>
            <person name="Ramirez L."/>
            <person name="Alfaro M."/>
            <person name="Sun H."/>
            <person name="Tritt A."/>
            <person name="Yoshinaga Y."/>
            <person name="Zwiers L.-H."/>
            <person name="Turgeon B."/>
            <person name="Goodwin S."/>
            <person name="Spatafora J."/>
            <person name="Crous P."/>
            <person name="Grigoriev I."/>
        </authorList>
    </citation>
    <scope>NUCLEOTIDE SEQUENCE</scope>
    <source>
        <strain evidence="7">ATCC 36951</strain>
    </source>
</reference>
<keyword evidence="5" id="KW-0067">ATP-binding</keyword>
<dbReference type="PROSITE" id="PS50011">
    <property type="entry name" value="PROTEIN_KINASE_DOM"/>
    <property type="match status" value="1"/>
</dbReference>
<dbReference type="GO" id="GO:0004674">
    <property type="term" value="F:protein serine/threonine kinase activity"/>
    <property type="evidence" value="ECO:0007669"/>
    <property type="project" value="UniProtKB-EC"/>
</dbReference>
<dbReference type="InterPro" id="IPR050660">
    <property type="entry name" value="NEK_Ser/Thr_kinase"/>
</dbReference>
<dbReference type="EMBL" id="ML993607">
    <property type="protein sequence ID" value="KAF2163784.1"/>
    <property type="molecule type" value="Genomic_DNA"/>
</dbReference>
<dbReference type="SMART" id="SM00220">
    <property type="entry name" value="S_TKc"/>
    <property type="match status" value="1"/>
</dbReference>
<keyword evidence="8" id="KW-1185">Reference proteome</keyword>
<accession>A0A6A6C9G9</accession>
<evidence type="ECO:0000256" key="3">
    <source>
        <dbReference type="ARBA" id="ARBA00022741"/>
    </source>
</evidence>
<proteinExistence type="predicted"/>
<name>A0A6A6C9G9_ZASCE</name>
<keyword evidence="4" id="KW-0418">Kinase</keyword>
<organism evidence="7 8">
    <name type="scientific">Zasmidium cellare ATCC 36951</name>
    <dbReference type="NCBI Taxonomy" id="1080233"/>
    <lineage>
        <taxon>Eukaryota</taxon>
        <taxon>Fungi</taxon>
        <taxon>Dikarya</taxon>
        <taxon>Ascomycota</taxon>
        <taxon>Pezizomycotina</taxon>
        <taxon>Dothideomycetes</taxon>
        <taxon>Dothideomycetidae</taxon>
        <taxon>Mycosphaerellales</taxon>
        <taxon>Mycosphaerellaceae</taxon>
        <taxon>Zasmidium</taxon>
    </lineage>
</organism>
<keyword evidence="3" id="KW-0547">Nucleotide-binding</keyword>
<evidence type="ECO:0000256" key="1">
    <source>
        <dbReference type="ARBA" id="ARBA00012513"/>
    </source>
</evidence>
<keyword evidence="2" id="KW-0808">Transferase</keyword>